<evidence type="ECO:0000256" key="3">
    <source>
        <dbReference type="ARBA" id="ARBA00022553"/>
    </source>
</evidence>
<dbReference type="KEGG" id="tso:IZ6_22010"/>
<dbReference type="EMBL" id="AP023361">
    <property type="protein sequence ID" value="BCJ91466.1"/>
    <property type="molecule type" value="Genomic_DNA"/>
</dbReference>
<evidence type="ECO:0000256" key="1">
    <source>
        <dbReference type="ARBA" id="ARBA00000085"/>
    </source>
</evidence>
<accession>A0A6S6QPR4</accession>
<proteinExistence type="predicted"/>
<sequence length="203" mass="21697">MTERDITSGDLSRREQLRVINNRALVSAIADHCLQHTKDTEAARGAIAARVAALTKANANALLNGGEQVGVADMARGAIAAFDFPAERFSLRGAKVDIGANGALTFALILNELGMNATRYGALSNASGRIRIEWFVERVARDFTLTWIEEGGPPVTGPGKTGFGCRLIGHAFAEPLGGTAQFEFNRDGLVCVLNISLDRLIED</sequence>
<dbReference type="Pfam" id="PF07536">
    <property type="entry name" value="HWE_HK"/>
    <property type="match status" value="1"/>
</dbReference>
<evidence type="ECO:0000256" key="5">
    <source>
        <dbReference type="ARBA" id="ARBA00022741"/>
    </source>
</evidence>
<organism evidence="9 10">
    <name type="scientific">Terrihabitans soli</name>
    <dbReference type="NCBI Taxonomy" id="708113"/>
    <lineage>
        <taxon>Bacteria</taxon>
        <taxon>Pseudomonadati</taxon>
        <taxon>Pseudomonadota</taxon>
        <taxon>Alphaproteobacteria</taxon>
        <taxon>Hyphomicrobiales</taxon>
        <taxon>Terrihabitans</taxon>
    </lineage>
</organism>
<keyword evidence="10" id="KW-1185">Reference proteome</keyword>
<keyword evidence="5" id="KW-0547">Nucleotide-binding</keyword>
<dbReference type="InterPro" id="IPR011102">
    <property type="entry name" value="Sig_transdc_His_kinase_HWE"/>
</dbReference>
<evidence type="ECO:0000256" key="2">
    <source>
        <dbReference type="ARBA" id="ARBA00012438"/>
    </source>
</evidence>
<dbReference type="GO" id="GO:0005524">
    <property type="term" value="F:ATP binding"/>
    <property type="evidence" value="ECO:0007669"/>
    <property type="project" value="UniProtKB-KW"/>
</dbReference>
<dbReference type="GO" id="GO:0004673">
    <property type="term" value="F:protein histidine kinase activity"/>
    <property type="evidence" value="ECO:0007669"/>
    <property type="project" value="UniProtKB-EC"/>
</dbReference>
<reference evidence="9 10" key="1">
    <citation type="submission" date="2020-08" db="EMBL/GenBank/DDBJ databases">
        <title>Genome sequence of Rhizobiales bacterium strain IZ6.</title>
        <authorList>
            <person name="Nakai R."/>
            <person name="Naganuma T."/>
        </authorList>
    </citation>
    <scope>NUCLEOTIDE SEQUENCE [LARGE SCALE GENOMIC DNA]</scope>
    <source>
        <strain evidence="9 10">IZ6</strain>
    </source>
</reference>
<evidence type="ECO:0000313" key="9">
    <source>
        <dbReference type="EMBL" id="BCJ91466.1"/>
    </source>
</evidence>
<dbReference type="AlphaFoldDB" id="A0A6S6QPR4"/>
<keyword evidence="7" id="KW-0067">ATP-binding</keyword>
<comment type="catalytic activity">
    <reaction evidence="1">
        <text>ATP + protein L-histidine = ADP + protein N-phospho-L-histidine.</text>
        <dbReference type="EC" id="2.7.13.3"/>
    </reaction>
</comment>
<dbReference type="EC" id="2.7.13.3" evidence="2"/>
<keyword evidence="6" id="KW-0418">Kinase</keyword>
<evidence type="ECO:0000256" key="4">
    <source>
        <dbReference type="ARBA" id="ARBA00022679"/>
    </source>
</evidence>
<gene>
    <name evidence="9" type="ORF">IZ6_22010</name>
</gene>
<evidence type="ECO:0000313" key="10">
    <source>
        <dbReference type="Proteomes" id="UP000515317"/>
    </source>
</evidence>
<evidence type="ECO:0000256" key="7">
    <source>
        <dbReference type="ARBA" id="ARBA00022840"/>
    </source>
</evidence>
<keyword evidence="3" id="KW-0597">Phosphoprotein</keyword>
<feature type="domain" description="Signal transduction histidine kinase HWE region" evidence="8">
    <location>
        <begin position="18"/>
        <end position="94"/>
    </location>
</feature>
<name>A0A6S6QPR4_9HYPH</name>
<dbReference type="RefSeq" id="WP_222875111.1">
    <property type="nucleotide sequence ID" value="NZ_AP023361.1"/>
</dbReference>
<dbReference type="PANTHER" id="PTHR41523:SF7">
    <property type="entry name" value="HISTIDINE KINASE"/>
    <property type="match status" value="1"/>
</dbReference>
<evidence type="ECO:0000256" key="6">
    <source>
        <dbReference type="ARBA" id="ARBA00022777"/>
    </source>
</evidence>
<evidence type="ECO:0000259" key="8">
    <source>
        <dbReference type="Pfam" id="PF07536"/>
    </source>
</evidence>
<dbReference type="Proteomes" id="UP000515317">
    <property type="component" value="Chromosome"/>
</dbReference>
<dbReference type="PANTHER" id="PTHR41523">
    <property type="entry name" value="TWO-COMPONENT SYSTEM SENSOR PROTEIN"/>
    <property type="match status" value="1"/>
</dbReference>
<protein>
    <recommendedName>
        <fullName evidence="2">histidine kinase</fullName>
        <ecNumber evidence="2">2.7.13.3</ecNumber>
    </recommendedName>
</protein>
<keyword evidence="4" id="KW-0808">Transferase</keyword>